<evidence type="ECO:0000313" key="6">
    <source>
        <dbReference type="Proteomes" id="UP000641646"/>
    </source>
</evidence>
<sequence length="589" mass="67024">MSANPYEDLNLSDEVREIRNALEESKDKGKFEVIDKVSAPVDELSRILIENKPQIVHFCGHGNGEALIFESDKREEEVETSILTELFRSEQSIQCVVLNACYSERQAQELINHVDYVIGMKGEILDDAAIAFSKGFYEWLGYGKEIEKCYQHGCLMIRLKLNKLKTAEKEKLTRKLGIATTSDNTAIFEHLKPIMVRRTLSPDSPPETPHTVAEGSEELPDFLNHLLEDYFNKSELKWSLCFTGEDESDKLGDLLKELRHSFSPTGEGKQVPSGFSYWGIVSTLAWESTCRDPLYPVMRDGTSSFEKRWKDICNEEFTRQKYHYVSLGVGTGKKDNEILKCLRSNHNIRYFPVDMSSTMLRLGVKNATKNIALKGSDVLPIQIDFSIESNVIELRKLLDRIDNDDPILFSLLGNTLANFPDDIELLQTISKLMRTGDKLLLEVATTESNLPAAAEAAAKEYANTLSFKEFVTSTLLQYTNMNIDFANLVFEHSVEPCKFEDSEKALYINVLYRNLSQETISIMLPDWGEPVKFEPRDTIRLLTTRKYGAKGLDEIIFGSKLKKINSSKKLFQNRNNKYGFGMDLILLSK</sequence>
<dbReference type="Gene3D" id="3.40.50.150">
    <property type="entry name" value="Vaccinia Virus protein VP39"/>
    <property type="match status" value="1"/>
</dbReference>
<dbReference type="EMBL" id="JACJPW010000054">
    <property type="protein sequence ID" value="MBD2183408.1"/>
    <property type="molecule type" value="Genomic_DNA"/>
</dbReference>
<dbReference type="InterPro" id="IPR051128">
    <property type="entry name" value="EgtD_Methyltrsf_superfamily"/>
</dbReference>
<feature type="domain" description="Histidine-specific methyltransferase SAM-dependent" evidence="3">
    <location>
        <begin position="285"/>
        <end position="562"/>
    </location>
</feature>
<dbReference type="GO" id="GO:0032259">
    <property type="term" value="P:methylation"/>
    <property type="evidence" value="ECO:0007669"/>
    <property type="project" value="UniProtKB-KW"/>
</dbReference>
<comment type="caution">
    <text evidence="5">The sequence shown here is derived from an EMBL/GenBank/DDBJ whole genome shotgun (WGS) entry which is preliminary data.</text>
</comment>
<dbReference type="GO" id="GO:0008168">
    <property type="term" value="F:methyltransferase activity"/>
    <property type="evidence" value="ECO:0007669"/>
    <property type="project" value="UniProtKB-KW"/>
</dbReference>
<evidence type="ECO:0000259" key="4">
    <source>
        <dbReference type="Pfam" id="PF12770"/>
    </source>
</evidence>
<evidence type="ECO:0000256" key="1">
    <source>
        <dbReference type="ARBA" id="ARBA00022603"/>
    </source>
</evidence>
<dbReference type="PANTHER" id="PTHR43397:SF1">
    <property type="entry name" value="ERGOTHIONEINE BIOSYNTHESIS PROTEIN 1"/>
    <property type="match status" value="1"/>
</dbReference>
<name>A0A926VHT9_9CYAN</name>
<dbReference type="InterPro" id="IPR019257">
    <property type="entry name" value="MeTrfase_dom"/>
</dbReference>
<dbReference type="Pfam" id="PF10017">
    <property type="entry name" value="Methyltransf_33"/>
    <property type="match status" value="1"/>
</dbReference>
<dbReference type="Proteomes" id="UP000641646">
    <property type="component" value="Unassembled WGS sequence"/>
</dbReference>
<reference evidence="5" key="1">
    <citation type="journal article" date="2015" name="ISME J.">
        <title>Draft Genome Sequence of Streptomyces incarnatus NRRL8089, which Produces the Nucleoside Antibiotic Sinefungin.</title>
        <authorList>
            <person name="Oshima K."/>
            <person name="Hattori M."/>
            <person name="Shimizu H."/>
            <person name="Fukuda K."/>
            <person name="Nemoto M."/>
            <person name="Inagaki K."/>
            <person name="Tamura T."/>
        </authorList>
    </citation>
    <scope>NUCLEOTIDE SEQUENCE</scope>
    <source>
        <strain evidence="5">FACHB-1375</strain>
    </source>
</reference>
<evidence type="ECO:0000259" key="3">
    <source>
        <dbReference type="Pfam" id="PF10017"/>
    </source>
</evidence>
<dbReference type="InterPro" id="IPR029063">
    <property type="entry name" value="SAM-dependent_MTases_sf"/>
</dbReference>
<organism evidence="5 6">
    <name type="scientific">Aerosakkonema funiforme FACHB-1375</name>
    <dbReference type="NCBI Taxonomy" id="2949571"/>
    <lineage>
        <taxon>Bacteria</taxon>
        <taxon>Bacillati</taxon>
        <taxon>Cyanobacteriota</taxon>
        <taxon>Cyanophyceae</taxon>
        <taxon>Oscillatoriophycideae</taxon>
        <taxon>Aerosakkonematales</taxon>
        <taxon>Aerosakkonemataceae</taxon>
        <taxon>Aerosakkonema</taxon>
    </lineage>
</organism>
<evidence type="ECO:0000313" key="5">
    <source>
        <dbReference type="EMBL" id="MBD2183408.1"/>
    </source>
</evidence>
<feature type="domain" description="CHAT" evidence="4">
    <location>
        <begin position="11"/>
        <end position="146"/>
    </location>
</feature>
<dbReference type="InterPro" id="IPR024983">
    <property type="entry name" value="CHAT_dom"/>
</dbReference>
<keyword evidence="6" id="KW-1185">Reference proteome</keyword>
<reference evidence="5" key="2">
    <citation type="submission" date="2020-08" db="EMBL/GenBank/DDBJ databases">
        <authorList>
            <person name="Chen M."/>
            <person name="Teng W."/>
            <person name="Zhao L."/>
            <person name="Hu C."/>
            <person name="Zhou Y."/>
            <person name="Han B."/>
            <person name="Song L."/>
            <person name="Shu W."/>
        </authorList>
    </citation>
    <scope>NUCLEOTIDE SEQUENCE</scope>
    <source>
        <strain evidence="5">FACHB-1375</strain>
    </source>
</reference>
<keyword evidence="1" id="KW-0489">Methyltransferase</keyword>
<dbReference type="AlphaFoldDB" id="A0A926VHT9"/>
<evidence type="ECO:0000256" key="2">
    <source>
        <dbReference type="ARBA" id="ARBA00022679"/>
    </source>
</evidence>
<accession>A0A926VHT9</accession>
<gene>
    <name evidence="5" type="ORF">H6G03_20490</name>
</gene>
<dbReference type="Pfam" id="PF12770">
    <property type="entry name" value="CHAT"/>
    <property type="match status" value="1"/>
</dbReference>
<proteinExistence type="predicted"/>
<dbReference type="PANTHER" id="PTHR43397">
    <property type="entry name" value="ERGOTHIONEINE BIOSYNTHESIS PROTEIN 1"/>
    <property type="match status" value="1"/>
</dbReference>
<keyword evidence="2" id="KW-0808">Transferase</keyword>
<protein>
    <submittedName>
        <fullName evidence="5">L-histidine N(Alpha)-methyltransferase</fullName>
    </submittedName>
</protein>